<sequence length="501" mass="52561">MDLFTVGFPTAFSLQNLAFCFAGVFLGTLAGALPGIGALTAVTLLLPITFHLDPTAAIIMLAGVYYGTEYGGSTASILLNLPGTAANAVTCLDGYPMSQQGRAGVALFVTTAGSFVGGSIGILVLLAMAPLLVSFSLAFGPAEYFAIMVFGLLASATIAQGSPLKGLGMVVMGLLLGTVGIDINSGTYRFTFGFFDLFDGISLIVLAMGLFGVTEVIAAISEKSGDRDRKLNKVSLRSMIPTREDVRRSILPVLRGSGIGSILGPLPGTGPTIASFISYSIEKRVAKDPSRFGKGAIEGIASPEASNNAAGQTAFVPTLLLGIPGSATMALMIGALMIHGISPGPRLMASHPEIFWGLIASFWIGNVLLVILNIPLIGIWVRLLSIPANMLYPVVVVLICLGTYTATNNLFDVWLLIFFGIAGYLMRILKFEPAPVLVGFILGPMVEENLRRAMLLADGNFLEIVSRPLAGSIIAVTVIMAAILLILSIKKYYSGQAMPAE</sequence>
<feature type="transmembrane region" description="Helical" evidence="1">
    <location>
        <begin position="354"/>
        <end position="378"/>
    </location>
</feature>
<feature type="transmembrane region" description="Helical" evidence="1">
    <location>
        <begin position="390"/>
        <end position="407"/>
    </location>
</feature>
<feature type="transmembrane region" description="Helical" evidence="1">
    <location>
        <begin position="436"/>
        <end position="457"/>
    </location>
</feature>
<protein>
    <recommendedName>
        <fullName evidence="2">DUF112 domain-containing protein</fullName>
    </recommendedName>
</protein>
<evidence type="ECO:0000259" key="2">
    <source>
        <dbReference type="Pfam" id="PF01970"/>
    </source>
</evidence>
<feature type="transmembrane region" description="Helical" evidence="1">
    <location>
        <begin position="135"/>
        <end position="154"/>
    </location>
</feature>
<feature type="transmembrane region" description="Helical" evidence="1">
    <location>
        <begin position="469"/>
        <end position="489"/>
    </location>
</feature>
<comment type="caution">
    <text evidence="3">The sequence shown here is derived from an EMBL/GenBank/DDBJ whole genome shotgun (WGS) entry which is preliminary data.</text>
</comment>
<dbReference type="Pfam" id="PF01970">
    <property type="entry name" value="TctA"/>
    <property type="match status" value="1"/>
</dbReference>
<dbReference type="Proteomes" id="UP000602745">
    <property type="component" value="Unassembled WGS sequence"/>
</dbReference>
<evidence type="ECO:0000313" key="4">
    <source>
        <dbReference type="Proteomes" id="UP000602745"/>
    </source>
</evidence>
<feature type="transmembrane region" description="Helical" evidence="1">
    <location>
        <begin position="200"/>
        <end position="220"/>
    </location>
</feature>
<accession>A0A8J2YJE3</accession>
<dbReference type="AlphaFoldDB" id="A0A8J2YJE3"/>
<keyword evidence="4" id="KW-1185">Reference proteome</keyword>
<feature type="transmembrane region" description="Helical" evidence="1">
    <location>
        <begin position="105"/>
        <end position="129"/>
    </location>
</feature>
<name>A0A8J2YJE3_9RHOB</name>
<dbReference type="PANTHER" id="PTHR35342:SF5">
    <property type="entry name" value="TRICARBOXYLIC TRANSPORT PROTEIN"/>
    <property type="match status" value="1"/>
</dbReference>
<keyword evidence="1" id="KW-0472">Membrane</keyword>
<feature type="domain" description="DUF112" evidence="2">
    <location>
        <begin position="17"/>
        <end position="437"/>
    </location>
</feature>
<keyword evidence="1" id="KW-0812">Transmembrane</keyword>
<feature type="transmembrane region" description="Helical" evidence="1">
    <location>
        <begin position="413"/>
        <end position="429"/>
    </location>
</feature>
<proteinExistence type="predicted"/>
<organism evidence="3 4">
    <name type="scientific">Agaricicola taiwanensis</name>
    <dbReference type="NCBI Taxonomy" id="591372"/>
    <lineage>
        <taxon>Bacteria</taxon>
        <taxon>Pseudomonadati</taxon>
        <taxon>Pseudomonadota</taxon>
        <taxon>Alphaproteobacteria</taxon>
        <taxon>Rhodobacterales</taxon>
        <taxon>Paracoccaceae</taxon>
        <taxon>Agaricicola</taxon>
    </lineage>
</organism>
<reference evidence="3" key="1">
    <citation type="journal article" date="2014" name="Int. J. Syst. Evol. Microbiol.">
        <title>Complete genome sequence of Corynebacterium casei LMG S-19264T (=DSM 44701T), isolated from a smear-ripened cheese.</title>
        <authorList>
            <consortium name="US DOE Joint Genome Institute (JGI-PGF)"/>
            <person name="Walter F."/>
            <person name="Albersmeier A."/>
            <person name="Kalinowski J."/>
            <person name="Ruckert C."/>
        </authorList>
    </citation>
    <scope>NUCLEOTIDE SEQUENCE</scope>
    <source>
        <strain evidence="3">CCM 7684</strain>
    </source>
</reference>
<feature type="transmembrane region" description="Helical" evidence="1">
    <location>
        <begin position="319"/>
        <end position="342"/>
    </location>
</feature>
<dbReference type="InterPro" id="IPR002823">
    <property type="entry name" value="DUF112_TM"/>
</dbReference>
<evidence type="ECO:0000256" key="1">
    <source>
        <dbReference type="SAM" id="Phobius"/>
    </source>
</evidence>
<dbReference type="PANTHER" id="PTHR35342">
    <property type="entry name" value="TRICARBOXYLIC TRANSPORT PROTEIN"/>
    <property type="match status" value="1"/>
</dbReference>
<keyword evidence="1" id="KW-1133">Transmembrane helix</keyword>
<reference evidence="3" key="2">
    <citation type="submission" date="2020-09" db="EMBL/GenBank/DDBJ databases">
        <authorList>
            <person name="Sun Q."/>
            <person name="Sedlacek I."/>
        </authorList>
    </citation>
    <scope>NUCLEOTIDE SEQUENCE</scope>
    <source>
        <strain evidence="3">CCM 7684</strain>
    </source>
</reference>
<gene>
    <name evidence="3" type="ORF">GCM10007276_24230</name>
</gene>
<dbReference type="RefSeq" id="WP_188409971.1">
    <property type="nucleotide sequence ID" value="NZ_BMCP01000002.1"/>
</dbReference>
<feature type="transmembrane region" description="Helical" evidence="1">
    <location>
        <begin position="166"/>
        <end position="188"/>
    </location>
</feature>
<evidence type="ECO:0000313" key="3">
    <source>
        <dbReference type="EMBL" id="GGE46182.1"/>
    </source>
</evidence>
<dbReference type="EMBL" id="BMCP01000002">
    <property type="protein sequence ID" value="GGE46182.1"/>
    <property type="molecule type" value="Genomic_DNA"/>
</dbReference>